<dbReference type="Proteomes" id="UP001311915">
    <property type="component" value="Unassembled WGS sequence"/>
</dbReference>
<evidence type="ECO:0000259" key="2">
    <source>
        <dbReference type="PROSITE" id="PS51190"/>
    </source>
</evidence>
<dbReference type="SUPFAM" id="SSF56112">
    <property type="entry name" value="Protein kinase-like (PK-like)"/>
    <property type="match status" value="1"/>
</dbReference>
<proteinExistence type="predicted"/>
<dbReference type="Gene3D" id="1.10.1070.11">
    <property type="entry name" value="Phosphatidylinositol 3-/4-kinase, catalytic domain"/>
    <property type="match status" value="1"/>
</dbReference>
<name>A0AAV9KH61_9SOLN</name>
<dbReference type="AlphaFoldDB" id="A0AAV9KH61"/>
<dbReference type="Pfam" id="PF00454">
    <property type="entry name" value="PI3_PI4_kinase"/>
    <property type="match status" value="1"/>
</dbReference>
<comment type="caution">
    <text evidence="3">The sequence shown here is derived from an EMBL/GenBank/DDBJ whole genome shotgun (WGS) entry which is preliminary data.</text>
</comment>
<dbReference type="PANTHER" id="PTHR11139:SF1">
    <property type="entry name" value="TRANSFORMATION_TRANSCRIPTION DOMAIN-ASSOCIATED PROTEIN"/>
    <property type="match status" value="1"/>
</dbReference>
<dbReference type="SMART" id="SM01343">
    <property type="entry name" value="FATC"/>
    <property type="match status" value="1"/>
</dbReference>
<dbReference type="PROSITE" id="PS51190">
    <property type="entry name" value="FATC"/>
    <property type="match status" value="1"/>
</dbReference>
<sequence length="405" mass="46123">MDIANGNKISGNSSVGVHGSLYADLKDILETWRQKIPNEWDIDIIVLSPDLWSSPQEVAPDHTVKLDRVAADIPIVRRHGSSFRRLTLIGSDGSQRHFIVQTSLTPNATSDERILQLFRVMNRMFDKHKESRRRHICIHTPIIIPVWSQVRMVEDDLIFNTFLEVYENHCARNDREAELPITFFKEQLNQAISGQISPDAVVDLRLQAYNEITKSFVTESIFSHFTSFMLQIAKNTGKIFQTDFHPAYDANGMIEFNEPVPFRLTRNLQAFFSHFGVEGLVVFAMCAAAQAVVSPKQSQLLWYHLAMFFRDELLSWSWRRPLGMPLATAVGAGNLNPVDFKQKVTTNVENVIGRINGIAPQYISEEEENGMDPPQSVQRGVAELVEAALTPRNLCMMDPTWHPWF</sequence>
<dbReference type="GO" id="GO:0006355">
    <property type="term" value="P:regulation of DNA-templated transcription"/>
    <property type="evidence" value="ECO:0007669"/>
    <property type="project" value="TreeGrafter"/>
</dbReference>
<keyword evidence="4" id="KW-1185">Reference proteome</keyword>
<dbReference type="GO" id="GO:0000124">
    <property type="term" value="C:SAGA complex"/>
    <property type="evidence" value="ECO:0007669"/>
    <property type="project" value="TreeGrafter"/>
</dbReference>
<dbReference type="PROSITE" id="PS50290">
    <property type="entry name" value="PI3_4_KINASE_3"/>
    <property type="match status" value="1"/>
</dbReference>
<dbReference type="CDD" id="cd05163">
    <property type="entry name" value="PIKK_TRRAP"/>
    <property type="match status" value="1"/>
</dbReference>
<dbReference type="SMART" id="SM00146">
    <property type="entry name" value="PI3Kc"/>
    <property type="match status" value="1"/>
</dbReference>
<dbReference type="GO" id="GO:0005634">
    <property type="term" value="C:nucleus"/>
    <property type="evidence" value="ECO:0007669"/>
    <property type="project" value="TreeGrafter"/>
</dbReference>
<dbReference type="EMBL" id="JAWPEI010000011">
    <property type="protein sequence ID" value="KAK4711740.1"/>
    <property type="molecule type" value="Genomic_DNA"/>
</dbReference>
<dbReference type="InterPro" id="IPR003152">
    <property type="entry name" value="FATC_dom"/>
</dbReference>
<feature type="domain" description="PI3K/PI4K catalytic" evidence="1">
    <location>
        <begin position="70"/>
        <end position="360"/>
    </location>
</feature>
<dbReference type="GO" id="GO:0006281">
    <property type="term" value="P:DNA repair"/>
    <property type="evidence" value="ECO:0007669"/>
    <property type="project" value="TreeGrafter"/>
</dbReference>
<dbReference type="PANTHER" id="PTHR11139">
    <property type="entry name" value="ATAXIA TELANGIECTASIA MUTATED ATM -RELATED"/>
    <property type="match status" value="1"/>
</dbReference>
<protein>
    <recommendedName>
        <fullName evidence="5">Non-specific serine/threonine protein kinase</fullName>
    </recommendedName>
</protein>
<dbReference type="InterPro" id="IPR036940">
    <property type="entry name" value="PI3/4_kinase_cat_sf"/>
</dbReference>
<organism evidence="3 4">
    <name type="scientific">Solanum pinnatisectum</name>
    <name type="common">tansyleaf nightshade</name>
    <dbReference type="NCBI Taxonomy" id="50273"/>
    <lineage>
        <taxon>Eukaryota</taxon>
        <taxon>Viridiplantae</taxon>
        <taxon>Streptophyta</taxon>
        <taxon>Embryophyta</taxon>
        <taxon>Tracheophyta</taxon>
        <taxon>Spermatophyta</taxon>
        <taxon>Magnoliopsida</taxon>
        <taxon>eudicotyledons</taxon>
        <taxon>Gunneridae</taxon>
        <taxon>Pentapetalae</taxon>
        <taxon>asterids</taxon>
        <taxon>lamiids</taxon>
        <taxon>Solanales</taxon>
        <taxon>Solanaceae</taxon>
        <taxon>Solanoideae</taxon>
        <taxon>Solaneae</taxon>
        <taxon>Solanum</taxon>
    </lineage>
</organism>
<evidence type="ECO:0008006" key="5">
    <source>
        <dbReference type="Google" id="ProtNLM"/>
    </source>
</evidence>
<evidence type="ECO:0000259" key="1">
    <source>
        <dbReference type="PROSITE" id="PS50290"/>
    </source>
</evidence>
<dbReference type="InterPro" id="IPR011009">
    <property type="entry name" value="Kinase-like_dom_sf"/>
</dbReference>
<accession>A0AAV9KH61</accession>
<reference evidence="3 4" key="1">
    <citation type="submission" date="2023-10" db="EMBL/GenBank/DDBJ databases">
        <title>Genome-Wide Identification Analysis in wild type Solanum Pinnatisectum Reveals Some Genes Defensing Phytophthora Infestans.</title>
        <authorList>
            <person name="Sun C."/>
        </authorList>
    </citation>
    <scope>NUCLEOTIDE SEQUENCE [LARGE SCALE GENOMIC DNA]</scope>
    <source>
        <strain evidence="3">LQN</strain>
        <tissue evidence="3">Leaf</tissue>
    </source>
</reference>
<feature type="domain" description="FATC" evidence="2">
    <location>
        <begin position="369"/>
        <end position="405"/>
    </location>
</feature>
<evidence type="ECO:0000313" key="4">
    <source>
        <dbReference type="Proteomes" id="UP001311915"/>
    </source>
</evidence>
<dbReference type="Pfam" id="PF02260">
    <property type="entry name" value="FATC"/>
    <property type="match status" value="1"/>
</dbReference>
<dbReference type="InterPro" id="IPR000403">
    <property type="entry name" value="PI3/4_kinase_cat_dom"/>
</dbReference>
<evidence type="ECO:0000313" key="3">
    <source>
        <dbReference type="EMBL" id="KAK4711740.1"/>
    </source>
</evidence>
<dbReference type="GO" id="GO:0035267">
    <property type="term" value="C:NuA4 histone acetyltransferase complex"/>
    <property type="evidence" value="ECO:0007669"/>
    <property type="project" value="TreeGrafter"/>
</dbReference>
<gene>
    <name evidence="3" type="ORF">R3W88_006253</name>
</gene>
<dbReference type="InterPro" id="IPR050517">
    <property type="entry name" value="DDR_Repair_Kinase"/>
</dbReference>